<proteinExistence type="predicted"/>
<evidence type="ECO:0000313" key="2">
    <source>
        <dbReference type="EMBL" id="AOO80004.1"/>
    </source>
</evidence>
<dbReference type="AlphaFoldDB" id="A0A1D7TY01"/>
<gene>
    <name evidence="2" type="ORF">BHK69_05495</name>
</gene>
<reference evidence="2 3" key="1">
    <citation type="journal article" date="2015" name="Antonie Van Leeuwenhoek">
        <title>Bosea vaviloviae sp. nov., a new species of slow-growing rhizobia isolated from nodules of the relict species Vavilovia formosa (Stev.) Fed.</title>
        <authorList>
            <person name="Safronova V.I."/>
            <person name="Kuznetsova I.G."/>
            <person name="Sazanova A.L."/>
            <person name="Kimeklis A.K."/>
            <person name="Belimov A.A."/>
            <person name="Andronov E.E."/>
            <person name="Pinaev A.G."/>
            <person name="Chizhevskaya E.P."/>
            <person name="Pukhaev A.R."/>
            <person name="Popov K.P."/>
            <person name="Willems A."/>
            <person name="Tikhonovich I.A."/>
        </authorList>
    </citation>
    <scope>NUCLEOTIDE SEQUENCE [LARGE SCALE GENOMIC DNA]</scope>
    <source>
        <strain evidence="2 3">Vaf18</strain>
    </source>
</reference>
<dbReference type="STRING" id="1526658.BHK69_05495"/>
<keyword evidence="3" id="KW-1185">Reference proteome</keyword>
<protein>
    <submittedName>
        <fullName evidence="2">Uncharacterized protein</fullName>
    </submittedName>
</protein>
<sequence length="70" mass="7853">MTKLRRLDQQVDPDFDRRQASLEEGDALDPPTNTIITSVDPGAGPRRDRPWAQACGLTAQVPRRYGSFIK</sequence>
<feature type="region of interest" description="Disordered" evidence="1">
    <location>
        <begin position="1"/>
        <end position="50"/>
    </location>
</feature>
<dbReference type="EMBL" id="CP017147">
    <property type="protein sequence ID" value="AOO80004.1"/>
    <property type="molecule type" value="Genomic_DNA"/>
</dbReference>
<feature type="compositionally biased region" description="Basic and acidic residues" evidence="1">
    <location>
        <begin position="1"/>
        <end position="21"/>
    </location>
</feature>
<dbReference type="KEGG" id="bvv:BHK69_05495"/>
<evidence type="ECO:0000313" key="3">
    <source>
        <dbReference type="Proteomes" id="UP000094969"/>
    </source>
</evidence>
<dbReference type="Proteomes" id="UP000094969">
    <property type="component" value="Chromosome"/>
</dbReference>
<organism evidence="2 3">
    <name type="scientific">Bosea vaviloviae</name>
    <dbReference type="NCBI Taxonomy" id="1526658"/>
    <lineage>
        <taxon>Bacteria</taxon>
        <taxon>Pseudomonadati</taxon>
        <taxon>Pseudomonadota</taxon>
        <taxon>Alphaproteobacteria</taxon>
        <taxon>Hyphomicrobiales</taxon>
        <taxon>Boseaceae</taxon>
        <taxon>Bosea</taxon>
    </lineage>
</organism>
<dbReference type="RefSeq" id="WP_069689225.1">
    <property type="nucleotide sequence ID" value="NZ_CP017147.1"/>
</dbReference>
<evidence type="ECO:0000256" key="1">
    <source>
        <dbReference type="SAM" id="MobiDB-lite"/>
    </source>
</evidence>
<accession>A0A1D7TY01</accession>
<name>A0A1D7TY01_9HYPH</name>